<evidence type="ECO:0000313" key="2">
    <source>
        <dbReference type="Proteomes" id="UP000600918"/>
    </source>
</evidence>
<organism evidence="1 2">
    <name type="scientific">Vespula pensylvanica</name>
    <name type="common">Western yellow jacket</name>
    <name type="synonym">Wasp</name>
    <dbReference type="NCBI Taxonomy" id="30213"/>
    <lineage>
        <taxon>Eukaryota</taxon>
        <taxon>Metazoa</taxon>
        <taxon>Ecdysozoa</taxon>
        <taxon>Arthropoda</taxon>
        <taxon>Hexapoda</taxon>
        <taxon>Insecta</taxon>
        <taxon>Pterygota</taxon>
        <taxon>Neoptera</taxon>
        <taxon>Endopterygota</taxon>
        <taxon>Hymenoptera</taxon>
        <taxon>Apocrita</taxon>
        <taxon>Aculeata</taxon>
        <taxon>Vespoidea</taxon>
        <taxon>Vespidae</taxon>
        <taxon>Vespinae</taxon>
        <taxon>Vespula</taxon>
    </lineage>
</organism>
<keyword evidence="2" id="KW-1185">Reference proteome</keyword>
<name>A0A834PF99_VESPE</name>
<gene>
    <name evidence="1" type="ORF">H0235_000985</name>
</gene>
<sequence>MRICVIERIFECRRSSIIWPTWLIRTFAGGGKERTLNSRAASLNPWLKELNPTNTSSELPSTTTETMVPESSNAVFHSEGPGFDFRHYLEIFSGGGGFRTGLTQVTYSSSVARCQQDVATIGQHRHCGAEALMSKKVQQIDMSSNINGRRENVSATFVLAKNQNLLYSRPIRKYVAEVYAKRGEADSCRFLELEWRLASKAARR</sequence>
<dbReference type="Proteomes" id="UP000600918">
    <property type="component" value="Unassembled WGS sequence"/>
</dbReference>
<evidence type="ECO:0000313" key="1">
    <source>
        <dbReference type="EMBL" id="KAF7438594.1"/>
    </source>
</evidence>
<accession>A0A834PF99</accession>
<protein>
    <submittedName>
        <fullName evidence="1">Uncharacterized protein</fullName>
    </submittedName>
</protein>
<reference evidence="1" key="1">
    <citation type="journal article" date="2020" name="G3 (Bethesda)">
        <title>High-Quality Assemblies for Three Invasive Social Wasps from the &lt;i&gt;Vespula&lt;/i&gt; Genus.</title>
        <authorList>
            <person name="Harrop T.W.R."/>
            <person name="Guhlin J."/>
            <person name="McLaughlin G.M."/>
            <person name="Permina E."/>
            <person name="Stockwell P."/>
            <person name="Gilligan J."/>
            <person name="Le Lec M.F."/>
            <person name="Gruber M.A.M."/>
            <person name="Quinn O."/>
            <person name="Lovegrove M."/>
            <person name="Duncan E.J."/>
            <person name="Remnant E.J."/>
            <person name="Van Eeckhoven J."/>
            <person name="Graham B."/>
            <person name="Knapp R.A."/>
            <person name="Langford K.W."/>
            <person name="Kronenberg Z."/>
            <person name="Press M.O."/>
            <person name="Eacker S.M."/>
            <person name="Wilson-Rankin E.E."/>
            <person name="Purcell J."/>
            <person name="Lester P.J."/>
            <person name="Dearden P.K."/>
        </authorList>
    </citation>
    <scope>NUCLEOTIDE SEQUENCE</scope>
    <source>
        <strain evidence="1">Volc-1</strain>
    </source>
</reference>
<comment type="caution">
    <text evidence="1">The sequence shown here is derived from an EMBL/GenBank/DDBJ whole genome shotgun (WGS) entry which is preliminary data.</text>
</comment>
<dbReference type="EMBL" id="JACSDY010000001">
    <property type="protein sequence ID" value="KAF7438594.1"/>
    <property type="molecule type" value="Genomic_DNA"/>
</dbReference>
<proteinExistence type="predicted"/>
<dbReference type="AlphaFoldDB" id="A0A834PF99"/>